<dbReference type="NCBIfam" id="TIGR03936">
    <property type="entry name" value="sam_1_link_chp"/>
    <property type="match status" value="1"/>
</dbReference>
<evidence type="ECO:0000259" key="1">
    <source>
        <dbReference type="Pfam" id="PF10105"/>
    </source>
</evidence>
<reference evidence="2 3" key="1">
    <citation type="submission" date="2018-08" db="EMBL/GenBank/DDBJ databases">
        <title>Murine metabolic-syndrome-specific gut microbial biobank.</title>
        <authorList>
            <person name="Liu C."/>
        </authorList>
    </citation>
    <scope>NUCLEOTIDE SEQUENCE [LARGE SCALE GENOMIC DNA]</scope>
    <source>
        <strain evidence="2 3">583</strain>
    </source>
</reference>
<feature type="domain" description="DUF2344" evidence="1">
    <location>
        <begin position="3"/>
        <end position="194"/>
    </location>
</feature>
<proteinExistence type="predicted"/>
<comment type="caution">
    <text evidence="2">The sequence shown here is derived from an EMBL/GenBank/DDBJ whole genome shotgun (WGS) entry which is preliminary data.</text>
</comment>
<name>A0A845QX45_9CLOT</name>
<dbReference type="Pfam" id="PF10105">
    <property type="entry name" value="DUF2344"/>
    <property type="match status" value="1"/>
</dbReference>
<dbReference type="Proteomes" id="UP000467132">
    <property type="component" value="Unassembled WGS sequence"/>
</dbReference>
<evidence type="ECO:0000313" key="3">
    <source>
        <dbReference type="Proteomes" id="UP000467132"/>
    </source>
</evidence>
<dbReference type="OrthoDB" id="9780488at2"/>
<protein>
    <submittedName>
        <fullName evidence="2">DUF2344 domain-containing protein</fullName>
    </submittedName>
</protein>
<organism evidence="2 3">
    <name type="scientific">Senegalia massiliensis</name>
    <dbReference type="NCBI Taxonomy" id="1720316"/>
    <lineage>
        <taxon>Bacteria</taxon>
        <taxon>Bacillati</taxon>
        <taxon>Bacillota</taxon>
        <taxon>Clostridia</taxon>
        <taxon>Eubacteriales</taxon>
        <taxon>Clostridiaceae</taxon>
        <taxon>Senegalia</taxon>
    </lineage>
</organism>
<dbReference type="RefSeq" id="WP_160196216.1">
    <property type="nucleotide sequence ID" value="NZ_QXXA01000004.1"/>
</dbReference>
<dbReference type="EMBL" id="QXXA01000004">
    <property type="protein sequence ID" value="NBI05722.1"/>
    <property type="molecule type" value="Genomic_DNA"/>
</dbReference>
<sequence length="228" mass="26701">MLKLRVKFKKYSLIRYISHLDLMRLFQRAFRRANIPVEYSKGFNPQPKFSFATALALGLTSDGEYMDIELQEEIAPEKFTKDMNDVLPEGVEILEAHYTDDKKSLMSIIKSSSYIIELIPLENSSKKSIYETINNFKRKKEIYITKSKKKKGRTIEREVDIRKNIYELDIILYESDRIILKTLLKTGSTGNLKPELLIKALIKEGLQVDDVDFNIHRLDLFTEDPKWE</sequence>
<gene>
    <name evidence="2" type="ORF">D3Z33_02485</name>
</gene>
<dbReference type="InterPro" id="IPR018768">
    <property type="entry name" value="DUF2344"/>
</dbReference>
<keyword evidence="3" id="KW-1185">Reference proteome</keyword>
<accession>A0A845QX45</accession>
<evidence type="ECO:0000313" key="2">
    <source>
        <dbReference type="EMBL" id="NBI05722.1"/>
    </source>
</evidence>
<dbReference type="AlphaFoldDB" id="A0A845QX45"/>